<name>A7ZV89_ECO24</name>
<organism evidence="1 2">
    <name type="scientific">Escherichia coli O139:H28 (strain E24377A / ETEC)</name>
    <dbReference type="NCBI Taxonomy" id="331111"/>
    <lineage>
        <taxon>Bacteria</taxon>
        <taxon>Pseudomonadati</taxon>
        <taxon>Pseudomonadota</taxon>
        <taxon>Gammaproteobacteria</taxon>
        <taxon>Enterobacterales</taxon>
        <taxon>Enterobacteriaceae</taxon>
        <taxon>Escherichia</taxon>
    </lineage>
</organism>
<protein>
    <submittedName>
        <fullName evidence="1">Uncharacterized protein</fullName>
    </submittedName>
</protein>
<evidence type="ECO:0000313" key="2">
    <source>
        <dbReference type="Proteomes" id="UP000001122"/>
    </source>
</evidence>
<sequence>MVCQKKVQEADMIAPGIPSLSERMREDATLIN</sequence>
<dbReference type="KEGG" id="ecw:EcE24377A_4781"/>
<keyword evidence="2" id="KW-1185">Reference proteome</keyword>
<dbReference type="EMBL" id="CP000800">
    <property type="protein sequence ID" value="ABV20006.1"/>
    <property type="molecule type" value="Genomic_DNA"/>
</dbReference>
<proteinExistence type="predicted"/>
<dbReference type="Proteomes" id="UP000001122">
    <property type="component" value="Chromosome"/>
</dbReference>
<dbReference type="AlphaFoldDB" id="A7ZV89"/>
<dbReference type="HOGENOM" id="CLU_3389409_0_0_6"/>
<evidence type="ECO:0000313" key="1">
    <source>
        <dbReference type="EMBL" id="ABV20006.1"/>
    </source>
</evidence>
<accession>A7ZV89</accession>
<reference evidence="2" key="1">
    <citation type="journal article" date="2008" name="J. Bacteriol.">
        <title>The pangenome structure of Escherichia coli: comparative genomic analysis of E. coli commensal and pathogenic isolates.</title>
        <authorList>
            <person name="Rasko D.A."/>
            <person name="Rosovitz M.J."/>
            <person name="Myers G.S."/>
            <person name="Mongodin E.F."/>
            <person name="Fricke W.F."/>
            <person name="Gajer P."/>
            <person name="Crabtree J."/>
            <person name="Sebaihia M."/>
            <person name="Thomson N.R."/>
            <person name="Chaudhuri R."/>
            <person name="Henderson I.R."/>
            <person name="Sperandio V."/>
            <person name="Ravel J."/>
        </authorList>
    </citation>
    <scope>NUCLEOTIDE SEQUENCE [LARGE SCALE GENOMIC DNA]</scope>
    <source>
        <strain evidence="2">E24377A / ETEC</strain>
    </source>
</reference>
<gene>
    <name evidence="1" type="ordered locus">EcE24377A_4781</name>
</gene>